<keyword evidence="1" id="KW-0677">Repeat</keyword>
<evidence type="ECO:0000256" key="3">
    <source>
        <dbReference type="SAM" id="MobiDB-lite"/>
    </source>
</evidence>
<evidence type="ECO:0000256" key="1">
    <source>
        <dbReference type="ARBA" id="ARBA00022737"/>
    </source>
</evidence>
<organism evidence="4">
    <name type="scientific">Capitella teleta</name>
    <name type="common">Polychaete worm</name>
    <dbReference type="NCBI Taxonomy" id="283909"/>
    <lineage>
        <taxon>Eukaryota</taxon>
        <taxon>Metazoa</taxon>
        <taxon>Spiralia</taxon>
        <taxon>Lophotrochozoa</taxon>
        <taxon>Annelida</taxon>
        <taxon>Polychaeta</taxon>
        <taxon>Sedentaria</taxon>
        <taxon>Scolecida</taxon>
        <taxon>Capitellidae</taxon>
        <taxon>Capitella</taxon>
    </lineage>
</organism>
<dbReference type="GO" id="GO:0031415">
    <property type="term" value="C:NatA complex"/>
    <property type="evidence" value="ECO:0007669"/>
    <property type="project" value="TreeGrafter"/>
</dbReference>
<dbReference type="EMBL" id="KB299236">
    <property type="protein sequence ID" value="ELU08201.1"/>
    <property type="molecule type" value="Genomic_DNA"/>
</dbReference>
<dbReference type="PIRSF" id="PIRSF000422">
    <property type="entry name" value="N-terminal-AcTrfase-A_aux_su"/>
    <property type="match status" value="1"/>
</dbReference>
<gene>
    <name evidence="4" type="ORF">CAPTEDRAFT_222736</name>
</gene>
<dbReference type="Pfam" id="PF12569">
    <property type="entry name" value="NatA_aux_su"/>
    <property type="match status" value="1"/>
</dbReference>
<dbReference type="SUPFAM" id="SSF48452">
    <property type="entry name" value="TPR-like"/>
    <property type="match status" value="1"/>
</dbReference>
<reference evidence="4 6" key="2">
    <citation type="journal article" date="2013" name="Nature">
        <title>Insights into bilaterian evolution from three spiralian genomes.</title>
        <authorList>
            <person name="Simakov O."/>
            <person name="Marletaz F."/>
            <person name="Cho S.J."/>
            <person name="Edsinger-Gonzales E."/>
            <person name="Havlak P."/>
            <person name="Hellsten U."/>
            <person name="Kuo D.H."/>
            <person name="Larsson T."/>
            <person name="Lv J."/>
            <person name="Arendt D."/>
            <person name="Savage R."/>
            <person name="Osoegawa K."/>
            <person name="de Jong P."/>
            <person name="Grimwood J."/>
            <person name="Chapman J.A."/>
            <person name="Shapiro H."/>
            <person name="Aerts A."/>
            <person name="Otillar R.P."/>
            <person name="Terry A.Y."/>
            <person name="Boore J.L."/>
            <person name="Grigoriev I.V."/>
            <person name="Lindberg D.R."/>
            <person name="Seaver E.C."/>
            <person name="Weisblat D.A."/>
            <person name="Putnam N.H."/>
            <person name="Rokhsar D.S."/>
        </authorList>
    </citation>
    <scope>NUCLEOTIDE SEQUENCE</scope>
    <source>
        <strain evidence="4 6">I ESC-2004</strain>
    </source>
</reference>
<proteinExistence type="predicted"/>
<dbReference type="PANTHER" id="PTHR22767:SF2">
    <property type="entry name" value="N(ALPHA)-ACETYLTRANSFERASE 15_16, ISOFORM A"/>
    <property type="match status" value="1"/>
</dbReference>
<feature type="compositionally biased region" description="Basic and acidic residues" evidence="3">
    <location>
        <begin position="599"/>
        <end position="645"/>
    </location>
</feature>
<dbReference type="AlphaFoldDB" id="R7UXR8"/>
<evidence type="ECO:0000313" key="4">
    <source>
        <dbReference type="EMBL" id="ELU08201.1"/>
    </source>
</evidence>
<keyword evidence="2" id="KW-0802">TPR repeat</keyword>
<dbReference type="STRING" id="283909.R7UXR8"/>
<evidence type="ECO:0000313" key="5">
    <source>
        <dbReference type="EnsemblMetazoa" id="CapteP222736"/>
    </source>
</evidence>
<evidence type="ECO:0000256" key="2">
    <source>
        <dbReference type="ARBA" id="ARBA00022803"/>
    </source>
</evidence>
<dbReference type="EMBL" id="AMQN01006821">
    <property type="status" value="NOT_ANNOTATED_CDS"/>
    <property type="molecule type" value="Genomic_DNA"/>
</dbReference>
<protein>
    <recommendedName>
        <fullName evidence="7">N-alpha-acetyltransferase 15, NatA auxiliary subunit</fullName>
    </recommendedName>
</protein>
<evidence type="ECO:0008006" key="7">
    <source>
        <dbReference type="Google" id="ProtNLM"/>
    </source>
</evidence>
<evidence type="ECO:0000313" key="6">
    <source>
        <dbReference type="Proteomes" id="UP000014760"/>
    </source>
</evidence>
<feature type="region of interest" description="Disordered" evidence="3">
    <location>
        <begin position="569"/>
        <end position="645"/>
    </location>
</feature>
<accession>R7UXR8</accession>
<sequence length="861" mass="100448">MPTSNPLPPKENALFKKILKCYEQKQYKNGLKFAKQILSNPKYSEHGGKFVARLFWFPHSNNFAETLAMKGLTLNCVGRKEDAYDHRSDRKYDEAIKAYRNALKWDKDNLQILRDLSLLQIQMRDMEGYKDTRYQLLVLRPAQRASWIGYAMAYHLLKDYDMAMQVLEEFRKTQTVKPFDYEHSELILYQNMILFEAGKYKEALQHLESYDKQIVDRLAVQETKAKLYMKLNRKEECIKVYQELLERNPECWSYYHNLEEAVKPATVEERMKLYDDAAEKFPRAQAPRRLPLNFLTGEAFRKQADLLMRKSLHKGVPPLFVSLRSLYACPAKVKLLEEMVLGYVESLKAHKLFHPDDPEDEQELPTALLWTYFYLAQHYDHLRQTDKALEYVNMALEHTVTLIELFVIKARIYKHAGDINEAVKCLDEAQSLDTADRYINTKCAKYMLRAQMVKEAEDMCSKFTREGVSAMENLNEMQCMWFQTECMRSYEQMSKWGDALKKCHEINRHFTEIIEDQFDFHTYCMRKMTLRSYVGLLRLEDQLRSHDFYRTAAESAIQMYLRLHDHPVSDEDHTESADQENMTPSELKKWKSKMRRKAKQEAEKQERIKMEEQRKEQLARQKAQSDPEADGPKEEELVPSKLQKPERPLEEAITFLQPLQLLSAQCMETHTLAFEIYFRKGKVLLMLQSLKRAFAIDPSHPTLHTCLVRFQKLVKDSTSLKPTIAAVLKKEMQSLVQDKDPATLNKEFLEQNPLSLPHLLAGAKMSFYLDASSQEKSISLATKLSADVQGVTIKMCSEVLNSLRCGDFGSKIDSEVESYRAACHSRFPYASCFMTTVQQNHIKQNAVSENNIDNNAIEQNS</sequence>
<dbReference type="SMART" id="SM00028">
    <property type="entry name" value="TPR"/>
    <property type="match status" value="5"/>
</dbReference>
<dbReference type="Pfam" id="PF13181">
    <property type="entry name" value="TPR_8"/>
    <property type="match status" value="2"/>
</dbReference>
<dbReference type="InterPro" id="IPR021183">
    <property type="entry name" value="NatA_aux_su"/>
</dbReference>
<dbReference type="Gene3D" id="1.25.40.1010">
    <property type="match status" value="1"/>
</dbReference>
<dbReference type="InterPro" id="IPR011990">
    <property type="entry name" value="TPR-like_helical_dom_sf"/>
</dbReference>
<dbReference type="InterPro" id="IPR019734">
    <property type="entry name" value="TPR_rpt"/>
</dbReference>
<name>R7UXR8_CAPTE</name>
<dbReference type="FunCoup" id="R7UXR8">
    <property type="interactions" value="1713"/>
</dbReference>
<dbReference type="FunFam" id="1.25.40.1040:FF:000003">
    <property type="entry name" value="N-terminal acetyltransferase A, auxiliary subunit"/>
    <property type="match status" value="1"/>
</dbReference>
<dbReference type="OrthoDB" id="10263032at2759"/>
<dbReference type="EnsemblMetazoa" id="CapteT222736">
    <property type="protein sequence ID" value="CapteP222736"/>
    <property type="gene ID" value="CapteG222736"/>
</dbReference>
<keyword evidence="6" id="KW-1185">Reference proteome</keyword>
<dbReference type="OMA" id="MEMRADY"/>
<dbReference type="HOGENOM" id="CLU_006686_0_0_1"/>
<reference evidence="6" key="1">
    <citation type="submission" date="2012-12" db="EMBL/GenBank/DDBJ databases">
        <authorList>
            <person name="Hellsten U."/>
            <person name="Grimwood J."/>
            <person name="Chapman J.A."/>
            <person name="Shapiro H."/>
            <person name="Aerts A."/>
            <person name="Otillar R.P."/>
            <person name="Terry A.Y."/>
            <person name="Boore J.L."/>
            <person name="Simakov O."/>
            <person name="Marletaz F."/>
            <person name="Cho S.-J."/>
            <person name="Edsinger-Gonzales E."/>
            <person name="Havlak P."/>
            <person name="Kuo D.-H."/>
            <person name="Larsson T."/>
            <person name="Lv J."/>
            <person name="Arendt D."/>
            <person name="Savage R."/>
            <person name="Osoegawa K."/>
            <person name="de Jong P."/>
            <person name="Lindberg D.R."/>
            <person name="Seaver E.C."/>
            <person name="Weisblat D.A."/>
            <person name="Putnam N.H."/>
            <person name="Grigoriev I.V."/>
            <person name="Rokhsar D.S."/>
        </authorList>
    </citation>
    <scope>NUCLEOTIDE SEQUENCE</scope>
    <source>
        <strain evidence="6">I ESC-2004</strain>
    </source>
</reference>
<dbReference type="Proteomes" id="UP000014760">
    <property type="component" value="Unassembled WGS sequence"/>
</dbReference>
<reference evidence="5" key="3">
    <citation type="submission" date="2015-06" db="UniProtKB">
        <authorList>
            <consortium name="EnsemblMetazoa"/>
        </authorList>
    </citation>
    <scope>IDENTIFICATION</scope>
</reference>
<dbReference type="PANTHER" id="PTHR22767">
    <property type="entry name" value="N-TERMINAL ACETYLTRANSFERASE-RELATED"/>
    <property type="match status" value="1"/>
</dbReference>
<dbReference type="Gene3D" id="1.25.40.1040">
    <property type="match status" value="1"/>
</dbReference>